<protein>
    <submittedName>
        <fullName evidence="1">Uncharacterized protein</fullName>
    </submittedName>
</protein>
<sequence>MLYATEEPQKIANIFNTFFVDIGSKLAENNIVEVNPIEEVIQLNGNSVEDKRINRAYNAPVAYTNTSYGQRFLDYQGPTIFNSMNNELKNTICVTPNRLAFPLFENLSSTISSSKSYKS</sequence>
<reference evidence="1 2" key="1">
    <citation type="submission" date="2019-08" db="EMBL/GenBank/DDBJ databases">
        <title>Whole genome of Aphis craccivora.</title>
        <authorList>
            <person name="Voronova N.V."/>
            <person name="Shulinski R.S."/>
            <person name="Bandarenka Y.V."/>
            <person name="Zhorov D.G."/>
            <person name="Warner D."/>
        </authorList>
    </citation>
    <scope>NUCLEOTIDE SEQUENCE [LARGE SCALE GENOMIC DNA]</scope>
    <source>
        <strain evidence="1">180601</strain>
        <tissue evidence="1">Whole Body</tissue>
    </source>
</reference>
<dbReference type="AlphaFoldDB" id="A0A6G0YY75"/>
<organism evidence="1 2">
    <name type="scientific">Aphis craccivora</name>
    <name type="common">Cowpea aphid</name>
    <dbReference type="NCBI Taxonomy" id="307492"/>
    <lineage>
        <taxon>Eukaryota</taxon>
        <taxon>Metazoa</taxon>
        <taxon>Ecdysozoa</taxon>
        <taxon>Arthropoda</taxon>
        <taxon>Hexapoda</taxon>
        <taxon>Insecta</taxon>
        <taxon>Pterygota</taxon>
        <taxon>Neoptera</taxon>
        <taxon>Paraneoptera</taxon>
        <taxon>Hemiptera</taxon>
        <taxon>Sternorrhyncha</taxon>
        <taxon>Aphidomorpha</taxon>
        <taxon>Aphidoidea</taxon>
        <taxon>Aphididae</taxon>
        <taxon>Aphidini</taxon>
        <taxon>Aphis</taxon>
        <taxon>Aphis</taxon>
    </lineage>
</organism>
<dbReference type="Proteomes" id="UP000478052">
    <property type="component" value="Unassembled WGS sequence"/>
</dbReference>
<dbReference type="EMBL" id="VUJU01002018">
    <property type="protein sequence ID" value="KAF0762885.1"/>
    <property type="molecule type" value="Genomic_DNA"/>
</dbReference>
<proteinExistence type="predicted"/>
<name>A0A6G0YY75_APHCR</name>
<evidence type="ECO:0000313" key="2">
    <source>
        <dbReference type="Proteomes" id="UP000478052"/>
    </source>
</evidence>
<keyword evidence="2" id="KW-1185">Reference proteome</keyword>
<comment type="caution">
    <text evidence="1">The sequence shown here is derived from an EMBL/GenBank/DDBJ whole genome shotgun (WGS) entry which is preliminary data.</text>
</comment>
<evidence type="ECO:0000313" key="1">
    <source>
        <dbReference type="EMBL" id="KAF0762885.1"/>
    </source>
</evidence>
<gene>
    <name evidence="1" type="ORF">FWK35_00007961</name>
</gene>
<accession>A0A6G0YY75</accession>